<dbReference type="GO" id="GO:0047661">
    <property type="term" value="F:amino-acid racemase activity"/>
    <property type="evidence" value="ECO:0007669"/>
    <property type="project" value="InterPro"/>
</dbReference>
<dbReference type="EMBL" id="CVMT01000012">
    <property type="protein sequence ID" value="CRG92324.1"/>
    <property type="molecule type" value="Genomic_DNA"/>
</dbReference>
<dbReference type="AlphaFoldDB" id="A0A0U1M9K2"/>
<dbReference type="Pfam" id="PF01177">
    <property type="entry name" value="Asp_Glu_race"/>
    <property type="match status" value="1"/>
</dbReference>
<dbReference type="PANTHER" id="PTHR21198:SF7">
    <property type="entry name" value="ASPARTATE-GLUTAMATE RACEMASE FAMILY"/>
    <property type="match status" value="1"/>
</dbReference>
<protein>
    <recommendedName>
        <fullName evidence="4">Aspartate racemase</fullName>
    </recommendedName>
</protein>
<proteinExistence type="predicted"/>
<name>A0A0U1M9K2_TALIS</name>
<evidence type="ECO:0000313" key="2">
    <source>
        <dbReference type="EMBL" id="CRG92324.1"/>
    </source>
</evidence>
<gene>
    <name evidence="2" type="ORF">PISL3812_09381</name>
</gene>
<organism evidence="2 3">
    <name type="scientific">Talaromyces islandicus</name>
    <name type="common">Penicillium islandicum</name>
    <dbReference type="NCBI Taxonomy" id="28573"/>
    <lineage>
        <taxon>Eukaryota</taxon>
        <taxon>Fungi</taxon>
        <taxon>Dikarya</taxon>
        <taxon>Ascomycota</taxon>
        <taxon>Pezizomycotina</taxon>
        <taxon>Eurotiomycetes</taxon>
        <taxon>Eurotiomycetidae</taxon>
        <taxon>Eurotiales</taxon>
        <taxon>Trichocomaceae</taxon>
        <taxon>Talaromyces</taxon>
        <taxon>Talaromyces sect. Islandici</taxon>
    </lineage>
</organism>
<dbReference type="SUPFAM" id="SSF53681">
    <property type="entry name" value="Aspartate/glutamate racemase"/>
    <property type="match status" value="2"/>
</dbReference>
<dbReference type="Gene3D" id="3.40.50.1860">
    <property type="match status" value="2"/>
</dbReference>
<evidence type="ECO:0008006" key="4">
    <source>
        <dbReference type="Google" id="ProtNLM"/>
    </source>
</evidence>
<dbReference type="STRING" id="28573.A0A0U1M9K2"/>
<keyword evidence="1" id="KW-0413">Isomerase</keyword>
<evidence type="ECO:0000313" key="3">
    <source>
        <dbReference type="Proteomes" id="UP000054383"/>
    </source>
</evidence>
<dbReference type="OrthoDB" id="187836at2759"/>
<accession>A0A0U1M9K2</accession>
<dbReference type="PANTHER" id="PTHR21198">
    <property type="entry name" value="GLUTAMATE RACEMASE"/>
    <property type="match status" value="1"/>
</dbReference>
<keyword evidence="3" id="KW-1185">Reference proteome</keyword>
<evidence type="ECO:0000256" key="1">
    <source>
        <dbReference type="ARBA" id="ARBA00023235"/>
    </source>
</evidence>
<sequence length="247" mass="26842">MTRPKTLLLLGGMTPDVTALYYNTINSVVRSHLGGRSSAPLYLYNADLETMIQHASRKDWASFASVYKDPINALSQRVDGVVVCAILAHKVSKQLSTDSNVPLLHIADCVSTHIKKTYPHIKRVGLLGPKATMLDAEDPDFFVGRLQSPQHGFSVLIPDGDEHVCEVDRGMIEEVAKGRGSVTESTKAMFVSEARALVDRGAQAIILGSTDLGFVFQKESLPAGIPLIEPAEIHAKQVAHWALDQSS</sequence>
<dbReference type="InterPro" id="IPR001920">
    <property type="entry name" value="Asp/Glu_race"/>
</dbReference>
<dbReference type="OMA" id="GIWICEG"/>
<dbReference type="Proteomes" id="UP000054383">
    <property type="component" value="Unassembled WGS sequence"/>
</dbReference>
<dbReference type="InterPro" id="IPR015942">
    <property type="entry name" value="Asp/Glu/hydantoin_racemase"/>
</dbReference>
<reference evidence="2 3" key="1">
    <citation type="submission" date="2015-04" db="EMBL/GenBank/DDBJ databases">
        <authorList>
            <person name="Syromyatnikov M.Y."/>
            <person name="Popov V.N."/>
        </authorList>
    </citation>
    <scope>NUCLEOTIDE SEQUENCE [LARGE SCALE GENOMIC DNA]</scope>
    <source>
        <strain evidence="2">WF-38-12</strain>
    </source>
</reference>